<dbReference type="Proteomes" id="UP000005387">
    <property type="component" value="Unassembled WGS sequence"/>
</dbReference>
<gene>
    <name evidence="1" type="ORF">PaecuDRAFT_3145</name>
</gene>
<evidence type="ECO:0000313" key="2">
    <source>
        <dbReference type="Proteomes" id="UP000005387"/>
    </source>
</evidence>
<proteinExistence type="predicted"/>
<evidence type="ECO:0000313" key="1">
    <source>
        <dbReference type="EMBL" id="EFM10186.1"/>
    </source>
</evidence>
<evidence type="ECO:0008006" key="3">
    <source>
        <dbReference type="Google" id="ProtNLM"/>
    </source>
</evidence>
<dbReference type="AlphaFoldDB" id="E0IBV6"/>
<organism evidence="1 2">
    <name type="scientific">Paenibacillus curdlanolyticus YK9</name>
    <dbReference type="NCBI Taxonomy" id="717606"/>
    <lineage>
        <taxon>Bacteria</taxon>
        <taxon>Bacillati</taxon>
        <taxon>Bacillota</taxon>
        <taxon>Bacilli</taxon>
        <taxon>Bacillales</taxon>
        <taxon>Paenibacillaceae</taxon>
        <taxon>Paenibacillus</taxon>
    </lineage>
</organism>
<reference evidence="1 2" key="1">
    <citation type="submission" date="2010-07" db="EMBL/GenBank/DDBJ databases">
        <title>The draft genome of Paenibacillus curdlanolyticus YK9.</title>
        <authorList>
            <consortium name="US DOE Joint Genome Institute (JGI-PGF)"/>
            <person name="Lucas S."/>
            <person name="Copeland A."/>
            <person name="Lapidus A."/>
            <person name="Cheng J.-F."/>
            <person name="Bruce D."/>
            <person name="Goodwin L."/>
            <person name="Pitluck S."/>
            <person name="Land M.L."/>
            <person name="Hauser L."/>
            <person name="Chang Y.-J."/>
            <person name="Jeffries C."/>
            <person name="Anderson I.J."/>
            <person name="Johnson E."/>
            <person name="Loganathan U."/>
            <person name="Mulhopadhyay B."/>
            <person name="Kyrpides N."/>
            <person name="Woyke T.J."/>
        </authorList>
    </citation>
    <scope>NUCLEOTIDE SEQUENCE [LARGE SCALE GENOMIC DNA]</scope>
    <source>
        <strain evidence="1 2">YK9</strain>
    </source>
</reference>
<dbReference type="STRING" id="717606.PaecuDRAFT_3145"/>
<accession>E0IBV6</accession>
<sequence length="94" mass="10868">MKRLAKLKISHLLSERLFLYNENIHSCEVIAMQEYIGKLVQLIYVDRKQQVSIRDVRVLAVKDGKLKAYCLASKAPRIFHVDGIVDMELIRRAG</sequence>
<protein>
    <recommendedName>
        <fullName evidence="3">WYL domain-containing protein</fullName>
    </recommendedName>
</protein>
<name>E0IBV6_9BACL</name>
<dbReference type="EMBL" id="AEDD01000008">
    <property type="protein sequence ID" value="EFM10186.1"/>
    <property type="molecule type" value="Genomic_DNA"/>
</dbReference>
<keyword evidence="2" id="KW-1185">Reference proteome</keyword>